<keyword evidence="4" id="KW-1185">Reference proteome</keyword>
<evidence type="ECO:0000256" key="1">
    <source>
        <dbReference type="SAM" id="MobiDB-lite"/>
    </source>
</evidence>
<gene>
    <name evidence="3" type="ORF">PG986_008880</name>
</gene>
<dbReference type="Pfam" id="PF24864">
    <property type="entry name" value="DUF7730"/>
    <property type="match status" value="1"/>
</dbReference>
<dbReference type="InterPro" id="IPR038883">
    <property type="entry name" value="AN11006-like"/>
</dbReference>
<dbReference type="RefSeq" id="XP_066697500.1">
    <property type="nucleotide sequence ID" value="XM_066845102.1"/>
</dbReference>
<feature type="compositionally biased region" description="Basic residues" evidence="1">
    <location>
        <begin position="150"/>
        <end position="159"/>
    </location>
</feature>
<accession>A0ABR1Q660</accession>
<feature type="region of interest" description="Disordered" evidence="1">
    <location>
        <begin position="130"/>
        <end position="159"/>
    </location>
</feature>
<dbReference type="PANTHER" id="PTHR42085">
    <property type="entry name" value="F-BOX DOMAIN-CONTAINING PROTEIN"/>
    <property type="match status" value="1"/>
</dbReference>
<dbReference type="EMBL" id="JAQQWE010000006">
    <property type="protein sequence ID" value="KAK7947994.1"/>
    <property type="molecule type" value="Genomic_DNA"/>
</dbReference>
<dbReference type="GeneID" id="92078164"/>
<protein>
    <recommendedName>
        <fullName evidence="2">DUF7730 domain-containing protein</fullName>
    </recommendedName>
</protein>
<organism evidence="3 4">
    <name type="scientific">Apiospora aurea</name>
    <dbReference type="NCBI Taxonomy" id="335848"/>
    <lineage>
        <taxon>Eukaryota</taxon>
        <taxon>Fungi</taxon>
        <taxon>Dikarya</taxon>
        <taxon>Ascomycota</taxon>
        <taxon>Pezizomycotina</taxon>
        <taxon>Sordariomycetes</taxon>
        <taxon>Xylariomycetidae</taxon>
        <taxon>Amphisphaeriales</taxon>
        <taxon>Apiosporaceae</taxon>
        <taxon>Apiospora</taxon>
    </lineage>
</organism>
<comment type="caution">
    <text evidence="3">The sequence shown here is derived from an EMBL/GenBank/DDBJ whole genome shotgun (WGS) entry which is preliminary data.</text>
</comment>
<proteinExistence type="predicted"/>
<dbReference type="InterPro" id="IPR056632">
    <property type="entry name" value="DUF7730"/>
</dbReference>
<name>A0ABR1Q660_9PEZI</name>
<dbReference type="Proteomes" id="UP001391051">
    <property type="component" value="Unassembled WGS sequence"/>
</dbReference>
<feature type="domain" description="DUF7730" evidence="2">
    <location>
        <begin position="15"/>
        <end position="116"/>
    </location>
</feature>
<evidence type="ECO:0000259" key="2">
    <source>
        <dbReference type="Pfam" id="PF24864"/>
    </source>
</evidence>
<reference evidence="3 4" key="1">
    <citation type="submission" date="2023-01" db="EMBL/GenBank/DDBJ databases">
        <title>Analysis of 21 Apiospora genomes using comparative genomics revels a genus with tremendous synthesis potential of carbohydrate active enzymes and secondary metabolites.</title>
        <authorList>
            <person name="Sorensen T."/>
        </authorList>
    </citation>
    <scope>NUCLEOTIDE SEQUENCE [LARGE SCALE GENOMIC DNA]</scope>
    <source>
        <strain evidence="3 4">CBS 24483</strain>
    </source>
</reference>
<sequence length="159" mass="18469">MPVLVLRVRPKTFPFLRLPREIRDLIYELVLVEPPNHQRRHVATCSAASLTPSSPEIPPFVTEAKAPFPGFPAFDGCRCANRSHLAVLLTNRQAYEEGSRVLWTKNVFSFHTIDSFNQWFADKKQLKQEGERQSLQRNRHIRDHLATRKAERKRVRGTK</sequence>
<evidence type="ECO:0000313" key="4">
    <source>
        <dbReference type="Proteomes" id="UP001391051"/>
    </source>
</evidence>
<evidence type="ECO:0000313" key="3">
    <source>
        <dbReference type="EMBL" id="KAK7947994.1"/>
    </source>
</evidence>
<dbReference type="PANTHER" id="PTHR42085:SF2">
    <property type="entry name" value="F-BOX DOMAIN-CONTAINING PROTEIN"/>
    <property type="match status" value="1"/>
</dbReference>